<protein>
    <submittedName>
        <fullName evidence="1">Uncharacterized protein</fullName>
    </submittedName>
</protein>
<evidence type="ECO:0000313" key="1">
    <source>
        <dbReference type="EMBL" id="OEY98793.1"/>
    </source>
</evidence>
<evidence type="ECO:0000313" key="2">
    <source>
        <dbReference type="Proteomes" id="UP000175852"/>
    </source>
</evidence>
<accession>A0AAX0I5A0</accession>
<gene>
    <name evidence="1" type="ORF">BIY41_06955</name>
</gene>
<dbReference type="EMBL" id="MKCQ01000027">
    <property type="protein sequence ID" value="OEY98793.1"/>
    <property type="molecule type" value="Genomic_DNA"/>
</dbReference>
<name>A0AAX0I5A0_XANCG</name>
<organism evidence="1 2">
    <name type="scientific">Xanthomonas campestris pv. glycines</name>
    <dbReference type="NCBI Taxonomy" id="473421"/>
    <lineage>
        <taxon>Bacteria</taxon>
        <taxon>Pseudomonadati</taxon>
        <taxon>Pseudomonadota</taxon>
        <taxon>Gammaproteobacteria</taxon>
        <taxon>Lysobacterales</taxon>
        <taxon>Lysobacteraceae</taxon>
        <taxon>Xanthomonas</taxon>
    </lineage>
</organism>
<sequence length="161" mass="18385">MPVHQDLAYDLLKSVSKLEFQLRRHGDFFRKDRDGKPTPDVAWRVVEARVRQLGDAFAKDVPGWARQRLLSQRDVRPMKQKILDDEGRLVARFMPCPLDTESDAVALVEAMRQVRNNLFHGGKEDYEDDPYAEDDDWVHAATQVALALQRSLAVGSLDARA</sequence>
<reference evidence="1 2" key="1">
    <citation type="submission" date="2016-09" db="EMBL/GenBank/DDBJ databases">
        <authorList>
            <person name="Wen S.-F."/>
            <person name="Lo A.-C."/>
            <person name="Lin C.-J."/>
            <person name="Tseng T.-T."/>
        </authorList>
    </citation>
    <scope>NUCLEOTIDE SEQUENCE [LARGE SCALE GENOMIC DNA]</scope>
    <source>
        <strain evidence="1 2">12609</strain>
    </source>
</reference>
<dbReference type="AlphaFoldDB" id="A0AAX0I5A0"/>
<comment type="caution">
    <text evidence="1">The sequence shown here is derived from an EMBL/GenBank/DDBJ whole genome shotgun (WGS) entry which is preliminary data.</text>
</comment>
<proteinExistence type="predicted"/>
<dbReference type="Proteomes" id="UP000175852">
    <property type="component" value="Unassembled WGS sequence"/>
</dbReference>